<dbReference type="Gene3D" id="3.30.420.10">
    <property type="entry name" value="Ribonuclease H-like superfamily/Ribonuclease H"/>
    <property type="match status" value="1"/>
</dbReference>
<dbReference type="SUPFAM" id="SSF53098">
    <property type="entry name" value="Ribonuclease H-like"/>
    <property type="match status" value="1"/>
</dbReference>
<dbReference type="PANTHER" id="PTHR47074:SF61">
    <property type="entry name" value="RNASE H TYPE-1 DOMAIN-CONTAINING PROTEIN"/>
    <property type="match status" value="1"/>
</dbReference>
<dbReference type="InterPro" id="IPR002156">
    <property type="entry name" value="RNaseH_domain"/>
</dbReference>
<feature type="domain" description="RNase H type-1" evidence="1">
    <location>
        <begin position="244"/>
        <end position="322"/>
    </location>
</feature>
<dbReference type="Proteomes" id="UP000593576">
    <property type="component" value="Unassembled WGS sequence"/>
</dbReference>
<dbReference type="InterPro" id="IPR044730">
    <property type="entry name" value="RNase_H-like_dom_plant"/>
</dbReference>
<dbReference type="CDD" id="cd06222">
    <property type="entry name" value="RNase_H_like"/>
    <property type="match status" value="1"/>
</dbReference>
<proteinExistence type="predicted"/>
<comment type="caution">
    <text evidence="2">The sequence shown here is derived from an EMBL/GenBank/DDBJ whole genome shotgun (WGS) entry which is preliminary data.</text>
</comment>
<dbReference type="InterPro" id="IPR036397">
    <property type="entry name" value="RNaseH_sf"/>
</dbReference>
<dbReference type="EMBL" id="JABFAF010000011">
    <property type="protein sequence ID" value="MBA0870827.1"/>
    <property type="molecule type" value="Genomic_DNA"/>
</dbReference>
<name>A0A7J9MIY8_GOSSC</name>
<sequence length="356" mass="40596">MTQGNAEFDVEMVAHEETNSPIMYSDGLKRPRIHPIVSRVSDYDSSEAIVTSLQEPNHWNRDLVYSTFSVEEADQILSLPIPNTDQPDKVVWRLSYVHCCPHCGQGYESSAHAVRDCLFATQVWSKLDIQWPSSLVNFNEWLSWLLENSAKNRKGLIAVAIWAIWFSRNKFIHERKVQSLEEIATFIWSFGSEYRCSAESLKHPQPRSMVKWLPPPQGWFKVNVNAGVSIVNNRAVTGFIIRNDEEAIAVLHGLQFALDMGFSRVILESDSRLVVNNIQKSSEDYLESRPFTWDVKNLARKFHCCRFQFVAREGNGAAHALVVEGMRVEGDSFWVEDAPLKVLEVADSDRQSGRPP</sequence>
<dbReference type="GO" id="GO:0004523">
    <property type="term" value="F:RNA-DNA hybrid ribonuclease activity"/>
    <property type="evidence" value="ECO:0007669"/>
    <property type="project" value="InterPro"/>
</dbReference>
<dbReference type="InterPro" id="IPR052929">
    <property type="entry name" value="RNase_H-like_EbsB-rel"/>
</dbReference>
<gene>
    <name evidence="2" type="ORF">Goshw_017691</name>
</gene>
<keyword evidence="3" id="KW-1185">Reference proteome</keyword>
<dbReference type="OrthoDB" id="1001083at2759"/>
<organism evidence="2 3">
    <name type="scientific">Gossypium schwendimanii</name>
    <name type="common">Cotton</name>
    <dbReference type="NCBI Taxonomy" id="34291"/>
    <lineage>
        <taxon>Eukaryota</taxon>
        <taxon>Viridiplantae</taxon>
        <taxon>Streptophyta</taxon>
        <taxon>Embryophyta</taxon>
        <taxon>Tracheophyta</taxon>
        <taxon>Spermatophyta</taxon>
        <taxon>Magnoliopsida</taxon>
        <taxon>eudicotyledons</taxon>
        <taxon>Gunneridae</taxon>
        <taxon>Pentapetalae</taxon>
        <taxon>rosids</taxon>
        <taxon>malvids</taxon>
        <taxon>Malvales</taxon>
        <taxon>Malvaceae</taxon>
        <taxon>Malvoideae</taxon>
        <taxon>Gossypium</taxon>
    </lineage>
</organism>
<dbReference type="Pfam" id="PF13456">
    <property type="entry name" value="RVT_3"/>
    <property type="match status" value="1"/>
</dbReference>
<evidence type="ECO:0000313" key="3">
    <source>
        <dbReference type="Proteomes" id="UP000593576"/>
    </source>
</evidence>
<protein>
    <recommendedName>
        <fullName evidence="1">RNase H type-1 domain-containing protein</fullName>
    </recommendedName>
</protein>
<dbReference type="GO" id="GO:0003676">
    <property type="term" value="F:nucleic acid binding"/>
    <property type="evidence" value="ECO:0007669"/>
    <property type="project" value="InterPro"/>
</dbReference>
<evidence type="ECO:0000259" key="1">
    <source>
        <dbReference type="Pfam" id="PF13456"/>
    </source>
</evidence>
<accession>A0A7J9MIY8</accession>
<dbReference type="InterPro" id="IPR012337">
    <property type="entry name" value="RNaseH-like_sf"/>
</dbReference>
<dbReference type="AlphaFoldDB" id="A0A7J9MIY8"/>
<reference evidence="2 3" key="1">
    <citation type="journal article" date="2019" name="Genome Biol. Evol.">
        <title>Insights into the evolution of the New World diploid cottons (Gossypium, subgenus Houzingenia) based on genome sequencing.</title>
        <authorList>
            <person name="Grover C.E."/>
            <person name="Arick M.A. 2nd"/>
            <person name="Thrash A."/>
            <person name="Conover J.L."/>
            <person name="Sanders W.S."/>
            <person name="Peterson D.G."/>
            <person name="Frelichowski J.E."/>
            <person name="Scheffler J.A."/>
            <person name="Scheffler B.E."/>
            <person name="Wendel J.F."/>
        </authorList>
    </citation>
    <scope>NUCLEOTIDE SEQUENCE [LARGE SCALE GENOMIC DNA]</scope>
    <source>
        <strain evidence="2">1</strain>
        <tissue evidence="2">Leaf</tissue>
    </source>
</reference>
<evidence type="ECO:0000313" key="2">
    <source>
        <dbReference type="EMBL" id="MBA0870827.1"/>
    </source>
</evidence>
<dbReference type="PANTHER" id="PTHR47074">
    <property type="entry name" value="BNAC02G40300D PROTEIN"/>
    <property type="match status" value="1"/>
</dbReference>